<comment type="caution">
    <text evidence="1">The sequence shown here is derived from an EMBL/GenBank/DDBJ whole genome shotgun (WGS) entry which is preliminary data.</text>
</comment>
<sequence>MDEEKVKLNLFGREVMGIPVKVTFSKENWADYTLDDGTTIKLRPIVSDVYRVENEYDMEGNPLYVVKSANMMAVTSPEELKRKK</sequence>
<dbReference type="PATRIC" id="fig|178606.4.peg.1342"/>
<proteinExistence type="predicted"/>
<dbReference type="EMBL" id="JPGK01000004">
    <property type="protein sequence ID" value="KGA94182.1"/>
    <property type="molecule type" value="Genomic_DNA"/>
</dbReference>
<dbReference type="OrthoDB" id="9801541at2"/>
<organism evidence="1 2">
    <name type="scientific">Leptospirillum ferriphilum</name>
    <dbReference type="NCBI Taxonomy" id="178606"/>
    <lineage>
        <taxon>Bacteria</taxon>
        <taxon>Pseudomonadati</taxon>
        <taxon>Nitrospirota</taxon>
        <taxon>Nitrospiria</taxon>
        <taxon>Nitrospirales</taxon>
        <taxon>Nitrospiraceae</taxon>
        <taxon>Leptospirillum</taxon>
    </lineage>
</organism>
<dbReference type="Proteomes" id="UP000029452">
    <property type="component" value="Unassembled WGS sequence"/>
</dbReference>
<evidence type="ECO:0000313" key="1">
    <source>
        <dbReference type="EMBL" id="KGA94182.1"/>
    </source>
</evidence>
<protein>
    <submittedName>
        <fullName evidence="1">Uncharacterized protein</fullName>
    </submittedName>
</protein>
<dbReference type="RefSeq" id="WP_023524762.1">
    <property type="nucleotide sequence ID" value="NZ_JPGK01000004.1"/>
</dbReference>
<gene>
    <name evidence="1" type="ORF">LptCag_0808</name>
</gene>
<evidence type="ECO:0000313" key="2">
    <source>
        <dbReference type="Proteomes" id="UP000029452"/>
    </source>
</evidence>
<reference evidence="1 2" key="1">
    <citation type="submission" date="2014-06" db="EMBL/GenBank/DDBJ databases">
        <title>Draft genome sequence of iron oxidizing acidophile Leptospirillum ferriphilum DSM14647.</title>
        <authorList>
            <person name="Cardenas J.P."/>
            <person name="Lazcano M."/>
            <person name="Ossandon F.J."/>
            <person name="Corbett M."/>
            <person name="Holmes D.S."/>
            <person name="Watkin E."/>
        </authorList>
    </citation>
    <scope>NUCLEOTIDE SEQUENCE [LARGE SCALE GENOMIC DNA]</scope>
    <source>
        <strain evidence="1 2">DSM 14647</strain>
    </source>
</reference>
<name>A0A094WEW1_9BACT</name>
<accession>A0A094WEW1</accession>
<dbReference type="AlphaFoldDB" id="A0A094WEW1"/>